<dbReference type="Pfam" id="PF08712">
    <property type="entry name" value="Nfu_N"/>
    <property type="match status" value="1"/>
</dbReference>
<dbReference type="SMART" id="SM00567">
    <property type="entry name" value="EZ_HEAT"/>
    <property type="match status" value="4"/>
</dbReference>
<dbReference type="InterPro" id="IPR004155">
    <property type="entry name" value="PBS_lyase_HEAT"/>
</dbReference>
<evidence type="ECO:0000313" key="3">
    <source>
        <dbReference type="Proteomes" id="UP001597497"/>
    </source>
</evidence>
<dbReference type="InterPro" id="IPR036498">
    <property type="entry name" value="Nfu/NifU_N_sf"/>
</dbReference>
<dbReference type="EMBL" id="JBHUMM010000001">
    <property type="protein sequence ID" value="MFD2670277.1"/>
    <property type="molecule type" value="Genomic_DNA"/>
</dbReference>
<sequence>MKIVSIEPTPSPNTMKLNMDTTVDRARTYTPEYADKAPAYMQRILAIPDVKSVFQTADFIAVDRKPNRDWKAILNQIRAVFGEHDTDSHSASADDHFGEVKVYVQVFRKIPMQIRVKTELSEVRETLSPRFVEASMRAGMSSPNLIKERKLEDWGVRYGEPAEIAADVQAEIEASYDEARLHALEEQAKKVQPGEEIEIVLQDWSVEELLPIMDDPDWRRRYAAFEQMEPVPEMMPVIKKALHDDNVSIRRLAVVYLGEIKEYEGLLELLIDALRDASASVRRTAGDTLSDLGDPAATAAMCEALKDKNKLVRWRAARFLYEVGEDHALPALREAEDDPEFEVSLQVRMAIERMEGGEKAAGTVWQQMTRLRNEE</sequence>
<feature type="domain" description="Scaffold protein Nfu/NifU N-terminal" evidence="1">
    <location>
        <begin position="4"/>
        <end position="88"/>
    </location>
</feature>
<name>A0ABW5R5C2_9BACL</name>
<dbReference type="InterPro" id="IPR014824">
    <property type="entry name" value="Nfu/NifU_N"/>
</dbReference>
<accession>A0ABW5R5C2</accession>
<dbReference type="RefSeq" id="WP_379927612.1">
    <property type="nucleotide sequence ID" value="NZ_JBHUMM010000001.1"/>
</dbReference>
<dbReference type="Gene3D" id="1.25.10.10">
    <property type="entry name" value="Leucine-rich Repeat Variant"/>
    <property type="match status" value="1"/>
</dbReference>
<dbReference type="Gene3D" id="3.30.1370.70">
    <property type="entry name" value="Scaffold protein Nfu/NifU, N-terminal domain"/>
    <property type="match status" value="1"/>
</dbReference>
<dbReference type="Pfam" id="PF13769">
    <property type="entry name" value="Virulence_fact"/>
    <property type="match status" value="1"/>
</dbReference>
<dbReference type="InterPro" id="IPR011989">
    <property type="entry name" value="ARM-like"/>
</dbReference>
<dbReference type="SUPFAM" id="SSF110836">
    <property type="entry name" value="Hypothetical protein SAV1430"/>
    <property type="match status" value="1"/>
</dbReference>
<keyword evidence="3" id="KW-1185">Reference proteome</keyword>
<organism evidence="2 3">
    <name type="scientific">Marinicrinis sediminis</name>
    <dbReference type="NCBI Taxonomy" id="1652465"/>
    <lineage>
        <taxon>Bacteria</taxon>
        <taxon>Bacillati</taxon>
        <taxon>Bacillota</taxon>
        <taxon>Bacilli</taxon>
        <taxon>Bacillales</taxon>
        <taxon>Paenibacillaceae</taxon>
    </lineage>
</organism>
<dbReference type="InterPro" id="IPR016024">
    <property type="entry name" value="ARM-type_fold"/>
</dbReference>
<dbReference type="PANTHER" id="PTHR12697:SF37">
    <property type="entry name" value="CONSERVED VIRULENCE FACTOR C"/>
    <property type="match status" value="1"/>
</dbReference>
<comment type="caution">
    <text evidence="2">The sequence shown here is derived from an EMBL/GenBank/DDBJ whole genome shotgun (WGS) entry which is preliminary data.</text>
</comment>
<dbReference type="InterPro" id="IPR025989">
    <property type="entry name" value="Virulence_F_dom"/>
</dbReference>
<evidence type="ECO:0000259" key="1">
    <source>
        <dbReference type="SMART" id="SM00932"/>
    </source>
</evidence>
<reference evidence="3" key="1">
    <citation type="journal article" date="2019" name="Int. J. Syst. Evol. Microbiol.">
        <title>The Global Catalogue of Microorganisms (GCM) 10K type strain sequencing project: providing services to taxonomists for standard genome sequencing and annotation.</title>
        <authorList>
            <consortium name="The Broad Institute Genomics Platform"/>
            <consortium name="The Broad Institute Genome Sequencing Center for Infectious Disease"/>
            <person name="Wu L."/>
            <person name="Ma J."/>
        </authorList>
    </citation>
    <scope>NUCLEOTIDE SEQUENCE [LARGE SCALE GENOMIC DNA]</scope>
    <source>
        <strain evidence="3">KCTC 33676</strain>
    </source>
</reference>
<evidence type="ECO:0000313" key="2">
    <source>
        <dbReference type="EMBL" id="MFD2670277.1"/>
    </source>
</evidence>
<proteinExistence type="predicted"/>
<dbReference type="Pfam" id="PF13646">
    <property type="entry name" value="HEAT_2"/>
    <property type="match status" value="1"/>
</dbReference>
<protein>
    <submittedName>
        <fullName evidence="2">Conserved virulence factor C family protein</fullName>
    </submittedName>
</protein>
<dbReference type="Proteomes" id="UP001597497">
    <property type="component" value="Unassembled WGS sequence"/>
</dbReference>
<dbReference type="SMART" id="SM00932">
    <property type="entry name" value="Nfu_N"/>
    <property type="match status" value="1"/>
</dbReference>
<gene>
    <name evidence="2" type="ORF">ACFSUC_01490</name>
</gene>
<dbReference type="SUPFAM" id="SSF48371">
    <property type="entry name" value="ARM repeat"/>
    <property type="match status" value="1"/>
</dbReference>
<dbReference type="PANTHER" id="PTHR12697">
    <property type="entry name" value="PBS LYASE HEAT-LIKE PROTEIN"/>
    <property type="match status" value="1"/>
</dbReference>